<keyword evidence="2" id="KW-1185">Reference proteome</keyword>
<proteinExistence type="predicted"/>
<evidence type="ECO:0000313" key="2">
    <source>
        <dbReference type="Proteomes" id="UP000031623"/>
    </source>
</evidence>
<protein>
    <submittedName>
        <fullName evidence="1">Uncharacterized protein</fullName>
    </submittedName>
</protein>
<accession>A0A090AH75</accession>
<dbReference type="HOGENOM" id="CLU_2756557_0_0_6"/>
<dbReference type="KEGG" id="tig:THII_0320"/>
<organism evidence="1 2">
    <name type="scientific">Thioploca ingrica</name>
    <dbReference type="NCBI Taxonomy" id="40754"/>
    <lineage>
        <taxon>Bacteria</taxon>
        <taxon>Pseudomonadati</taxon>
        <taxon>Pseudomonadota</taxon>
        <taxon>Gammaproteobacteria</taxon>
        <taxon>Thiotrichales</taxon>
        <taxon>Thiotrichaceae</taxon>
        <taxon>Thioploca</taxon>
    </lineage>
</organism>
<dbReference type="AlphaFoldDB" id="A0A090AH75"/>
<name>A0A090AH75_9GAMM</name>
<evidence type="ECO:0000313" key="1">
    <source>
        <dbReference type="EMBL" id="BAP54617.1"/>
    </source>
</evidence>
<sequence length="70" mass="7913">MAVTPIFIMGGNAHSTWLEGVLRDDLFSKYSGKNGYKFDDIVGDWFESFRFQKGGRRNSTVNPYSSSGRI</sequence>
<dbReference type="EMBL" id="AP014633">
    <property type="protein sequence ID" value="BAP54617.1"/>
    <property type="molecule type" value="Genomic_DNA"/>
</dbReference>
<gene>
    <name evidence="1" type="ORF">THII_0320</name>
</gene>
<reference evidence="1 2" key="1">
    <citation type="journal article" date="2014" name="ISME J.">
        <title>Ecophysiology of Thioploca ingrica as revealed by the complete genome sequence supplemented with proteomic evidence.</title>
        <authorList>
            <person name="Kojima H."/>
            <person name="Ogura Y."/>
            <person name="Yamamoto N."/>
            <person name="Togashi T."/>
            <person name="Mori H."/>
            <person name="Watanabe T."/>
            <person name="Nemoto F."/>
            <person name="Kurokawa K."/>
            <person name="Hayashi T."/>
            <person name="Fukui M."/>
        </authorList>
    </citation>
    <scope>NUCLEOTIDE SEQUENCE [LARGE SCALE GENOMIC DNA]</scope>
</reference>
<dbReference type="Proteomes" id="UP000031623">
    <property type="component" value="Chromosome"/>
</dbReference>